<feature type="compositionally biased region" description="Basic and acidic residues" evidence="1">
    <location>
        <begin position="284"/>
        <end position="293"/>
    </location>
</feature>
<keyword evidence="2" id="KW-0812">Transmembrane</keyword>
<organism evidence="3 4">
    <name type="scientific">Drosophila gunungcola</name>
    <name type="common">fruit fly</name>
    <dbReference type="NCBI Taxonomy" id="103775"/>
    <lineage>
        <taxon>Eukaryota</taxon>
        <taxon>Metazoa</taxon>
        <taxon>Ecdysozoa</taxon>
        <taxon>Arthropoda</taxon>
        <taxon>Hexapoda</taxon>
        <taxon>Insecta</taxon>
        <taxon>Pterygota</taxon>
        <taxon>Neoptera</taxon>
        <taxon>Endopterygota</taxon>
        <taxon>Diptera</taxon>
        <taxon>Brachycera</taxon>
        <taxon>Muscomorpha</taxon>
        <taxon>Ephydroidea</taxon>
        <taxon>Drosophilidae</taxon>
        <taxon>Drosophila</taxon>
        <taxon>Sophophora</taxon>
    </lineage>
</organism>
<sequence>MADAIRCACDSLNSVVGYLVTMRICEIRQCLEFLGVAHTEVIAGVVLFVLMQFTKFTVVLLLAILLAYGIFYLWDTFFPEISKFGHRGMKMFRNVRTSANLPPFASDTEETPGEYFISPKIQQYTTGMITPKNSLKMPMLLPMLPNKNLRTTSLQTDHKRREEENRRGSRGRGHSSHRESQDPGKHRQERPNWQSVNPEPEREHHSSKRTSHGASGSGGGAESKRMSNVLRIPNITSGVVDTRRLPAVTSEQLKQLPNITSGESRRIPKGTSGANESKKLHRLTSKEIVDSRKVPKITSGTNESRWLTSGQTTESRRAQRITSSSNGSRRLPNITSGEAKETRRSSHPRGANDSRRHYQGHRDGGGRGESKGRRPSEKSHPAQGRPEEQSKQRRSNNVPPGVTRRQFPEDQYERLKIENREYQARHLQASGPAGFHQSLRIPTSEGAQLTKQDNFIAGHRHRNTKSSNPNKDAGHQHRSNRVANLIF</sequence>
<feature type="compositionally biased region" description="Basic and acidic residues" evidence="1">
    <location>
        <begin position="176"/>
        <end position="190"/>
    </location>
</feature>
<name>A0A9P9YYV6_9MUSC</name>
<feature type="compositionally biased region" description="Polar residues" evidence="1">
    <location>
        <begin position="298"/>
        <end position="313"/>
    </location>
</feature>
<protein>
    <submittedName>
        <fullName evidence="3">Uncharacterized protein</fullName>
    </submittedName>
</protein>
<feature type="compositionally biased region" description="Basic and acidic residues" evidence="1">
    <location>
        <begin position="338"/>
        <end position="391"/>
    </location>
</feature>
<evidence type="ECO:0000313" key="3">
    <source>
        <dbReference type="EMBL" id="KAI8045209.1"/>
    </source>
</evidence>
<gene>
    <name evidence="3" type="ORF">M5D96_001389</name>
</gene>
<dbReference type="EMBL" id="JAMKOV010000001">
    <property type="protein sequence ID" value="KAI8045209.1"/>
    <property type="molecule type" value="Genomic_DNA"/>
</dbReference>
<proteinExistence type="predicted"/>
<feature type="compositionally biased region" description="Polar residues" evidence="1">
    <location>
        <begin position="320"/>
        <end position="336"/>
    </location>
</feature>
<dbReference type="Proteomes" id="UP001059596">
    <property type="component" value="Chromosome 3R"/>
</dbReference>
<evidence type="ECO:0000256" key="2">
    <source>
        <dbReference type="SAM" id="Phobius"/>
    </source>
</evidence>
<feature type="region of interest" description="Disordered" evidence="1">
    <location>
        <begin position="460"/>
        <end position="487"/>
    </location>
</feature>
<evidence type="ECO:0000313" key="4">
    <source>
        <dbReference type="Proteomes" id="UP001059596"/>
    </source>
</evidence>
<comment type="caution">
    <text evidence="3">The sequence shown here is derived from an EMBL/GenBank/DDBJ whole genome shotgun (WGS) entry which is preliminary data.</text>
</comment>
<feature type="compositionally biased region" description="Basic and acidic residues" evidence="1">
    <location>
        <begin position="156"/>
        <end position="167"/>
    </location>
</feature>
<keyword evidence="4" id="KW-1185">Reference proteome</keyword>
<feature type="compositionally biased region" description="Polar residues" evidence="1">
    <location>
        <begin position="251"/>
        <end position="262"/>
    </location>
</feature>
<feature type="region of interest" description="Disordered" evidence="1">
    <location>
        <begin position="251"/>
        <end position="410"/>
    </location>
</feature>
<accession>A0A9P9YYV6</accession>
<reference evidence="3" key="1">
    <citation type="journal article" date="2023" name="Genome Biol. Evol.">
        <title>Long-read-based Genome Assembly of Drosophila gunungcola Reveals Fewer Chemosensory Genes in Flower-breeding Species.</title>
        <authorList>
            <person name="Negi A."/>
            <person name="Liao B.Y."/>
            <person name="Yeh S.D."/>
        </authorList>
    </citation>
    <scope>NUCLEOTIDE SEQUENCE</scope>
    <source>
        <strain evidence="3">Sukarami</strain>
    </source>
</reference>
<dbReference type="OrthoDB" id="7861500at2759"/>
<feature type="transmembrane region" description="Helical" evidence="2">
    <location>
        <begin position="56"/>
        <end position="74"/>
    </location>
</feature>
<keyword evidence="2" id="KW-0472">Membrane</keyword>
<feature type="region of interest" description="Disordered" evidence="1">
    <location>
        <begin position="149"/>
        <end position="226"/>
    </location>
</feature>
<dbReference type="AlphaFoldDB" id="A0A9P9YYV6"/>
<evidence type="ECO:0000256" key="1">
    <source>
        <dbReference type="SAM" id="MobiDB-lite"/>
    </source>
</evidence>
<keyword evidence="2" id="KW-1133">Transmembrane helix</keyword>